<evidence type="ECO:0000256" key="4">
    <source>
        <dbReference type="RuleBase" id="RU003495"/>
    </source>
</evidence>
<dbReference type="CDD" id="cd22268">
    <property type="entry name" value="DPBB_RlpA-like"/>
    <property type="match status" value="1"/>
</dbReference>
<comment type="caution">
    <text evidence="6">The sequence shown here is derived from an EMBL/GenBank/DDBJ whole genome shotgun (WGS) entry which is preliminary data.</text>
</comment>
<keyword evidence="2 3" id="KW-0961">Cell wall biogenesis/degradation</keyword>
<protein>
    <recommendedName>
        <fullName evidence="3">Probable endolytic peptidoglycan transglycosylase RlpA</fullName>
        <ecNumber evidence="3">4.2.2.-</ecNumber>
    </recommendedName>
</protein>
<accession>A0ABW5IM80</accession>
<dbReference type="SUPFAM" id="SSF50685">
    <property type="entry name" value="Barwin-like endoglucanases"/>
    <property type="match status" value="1"/>
</dbReference>
<dbReference type="NCBIfam" id="TIGR00413">
    <property type="entry name" value="rlpA"/>
    <property type="match status" value="1"/>
</dbReference>
<dbReference type="InterPro" id="IPR034718">
    <property type="entry name" value="RlpA"/>
</dbReference>
<evidence type="ECO:0000313" key="7">
    <source>
        <dbReference type="Proteomes" id="UP001597544"/>
    </source>
</evidence>
<dbReference type="Proteomes" id="UP001597544">
    <property type="component" value="Unassembled WGS sequence"/>
</dbReference>
<keyword evidence="1 3" id="KW-0456">Lyase</keyword>
<comment type="similarity">
    <text evidence="3 4">Belongs to the RlpA family.</text>
</comment>
<dbReference type="InterPro" id="IPR009009">
    <property type="entry name" value="RlpA-like_DPBB"/>
</dbReference>
<dbReference type="PANTHER" id="PTHR34183">
    <property type="entry name" value="ENDOLYTIC PEPTIDOGLYCAN TRANSGLYCOSYLASE RLPA"/>
    <property type="match status" value="1"/>
</dbReference>
<gene>
    <name evidence="3" type="primary">rlpA</name>
    <name evidence="6" type="ORF">ACFSRY_09375</name>
</gene>
<evidence type="ECO:0000259" key="5">
    <source>
        <dbReference type="Pfam" id="PF03330"/>
    </source>
</evidence>
<feature type="domain" description="RlpA-like protein double-psi beta-barrel" evidence="5">
    <location>
        <begin position="46"/>
        <end position="135"/>
    </location>
</feature>
<evidence type="ECO:0000256" key="1">
    <source>
        <dbReference type="ARBA" id="ARBA00023239"/>
    </source>
</evidence>
<dbReference type="RefSeq" id="WP_377505900.1">
    <property type="nucleotide sequence ID" value="NZ_JBHULU010000012.1"/>
</dbReference>
<name>A0ABW5IM80_9BACT</name>
<evidence type="ECO:0000256" key="2">
    <source>
        <dbReference type="ARBA" id="ARBA00023316"/>
    </source>
</evidence>
<proteinExistence type="inferred from homology"/>
<sequence>MHSYFISLSSPHYSKLKHSGLIIATVIGLASCASSAPSFGERGYTEEGKASYYSPKLQGRAMANGQPYRKGKLTAAHKKLPFGTKVKVTNLQTNKSVKVKITDRGPFVKGRIVDLSEAAANRIGSKKAGVVPVKVKVIKPATKK</sequence>
<dbReference type="PANTHER" id="PTHR34183:SF1">
    <property type="entry name" value="ENDOLYTIC PEPTIDOGLYCAN TRANSGLYCOSYLASE RLPA"/>
    <property type="match status" value="1"/>
</dbReference>
<dbReference type="Gene3D" id="2.40.40.10">
    <property type="entry name" value="RlpA-like domain"/>
    <property type="match status" value="1"/>
</dbReference>
<keyword evidence="7" id="KW-1185">Reference proteome</keyword>
<dbReference type="InterPro" id="IPR036908">
    <property type="entry name" value="RlpA-like_sf"/>
</dbReference>
<evidence type="ECO:0000256" key="3">
    <source>
        <dbReference type="HAMAP-Rule" id="MF_02071"/>
    </source>
</evidence>
<comment type="function">
    <text evidence="3">Lytic transglycosylase with a strong preference for naked glycan strands that lack stem peptides.</text>
</comment>
<dbReference type="HAMAP" id="MF_02071">
    <property type="entry name" value="RlpA"/>
    <property type="match status" value="1"/>
</dbReference>
<dbReference type="Pfam" id="PF03330">
    <property type="entry name" value="DPBB_1"/>
    <property type="match status" value="1"/>
</dbReference>
<dbReference type="EMBL" id="JBHULU010000012">
    <property type="protein sequence ID" value="MFD2514075.1"/>
    <property type="molecule type" value="Genomic_DNA"/>
</dbReference>
<evidence type="ECO:0000313" key="6">
    <source>
        <dbReference type="EMBL" id="MFD2514075.1"/>
    </source>
</evidence>
<organism evidence="6 7">
    <name type="scientific">Pontibacter locisalis</name>
    <dbReference type="NCBI Taxonomy" id="1719035"/>
    <lineage>
        <taxon>Bacteria</taxon>
        <taxon>Pseudomonadati</taxon>
        <taxon>Bacteroidota</taxon>
        <taxon>Cytophagia</taxon>
        <taxon>Cytophagales</taxon>
        <taxon>Hymenobacteraceae</taxon>
        <taxon>Pontibacter</taxon>
    </lineage>
</organism>
<dbReference type="InterPro" id="IPR012997">
    <property type="entry name" value="RplA"/>
</dbReference>
<reference evidence="7" key="1">
    <citation type="journal article" date="2019" name="Int. J. Syst. Evol. Microbiol.">
        <title>The Global Catalogue of Microorganisms (GCM) 10K type strain sequencing project: providing services to taxonomists for standard genome sequencing and annotation.</title>
        <authorList>
            <consortium name="The Broad Institute Genomics Platform"/>
            <consortium name="The Broad Institute Genome Sequencing Center for Infectious Disease"/>
            <person name="Wu L."/>
            <person name="Ma J."/>
        </authorList>
    </citation>
    <scope>NUCLEOTIDE SEQUENCE [LARGE SCALE GENOMIC DNA]</scope>
    <source>
        <strain evidence="7">KCTC 42498</strain>
    </source>
</reference>
<dbReference type="EC" id="4.2.2.-" evidence="3"/>